<reference evidence="3" key="3">
    <citation type="submission" date="2020-12" db="UniProtKB">
        <authorList>
            <consortium name="EnsemblPlants"/>
        </authorList>
    </citation>
    <scope>IDENTIFICATION</scope>
</reference>
<keyword evidence="4" id="KW-1185">Reference proteome</keyword>
<evidence type="ECO:0000313" key="2">
    <source>
        <dbReference type="EMBL" id="PNR44886.1"/>
    </source>
</evidence>
<organism evidence="2">
    <name type="scientific">Physcomitrium patens</name>
    <name type="common">Spreading-leaved earth moss</name>
    <name type="synonym">Physcomitrella patens</name>
    <dbReference type="NCBI Taxonomy" id="3218"/>
    <lineage>
        <taxon>Eukaryota</taxon>
        <taxon>Viridiplantae</taxon>
        <taxon>Streptophyta</taxon>
        <taxon>Embryophyta</taxon>
        <taxon>Bryophyta</taxon>
        <taxon>Bryophytina</taxon>
        <taxon>Bryopsida</taxon>
        <taxon>Funariidae</taxon>
        <taxon>Funariales</taxon>
        <taxon>Funariaceae</taxon>
        <taxon>Physcomitrium</taxon>
    </lineage>
</organism>
<reference evidence="2 4" key="2">
    <citation type="journal article" date="2018" name="Plant J.">
        <title>The Physcomitrella patens chromosome-scale assembly reveals moss genome structure and evolution.</title>
        <authorList>
            <person name="Lang D."/>
            <person name="Ullrich K.K."/>
            <person name="Murat F."/>
            <person name="Fuchs J."/>
            <person name="Jenkins J."/>
            <person name="Haas F.B."/>
            <person name="Piednoel M."/>
            <person name="Gundlach H."/>
            <person name="Van Bel M."/>
            <person name="Meyberg R."/>
            <person name="Vives C."/>
            <person name="Morata J."/>
            <person name="Symeonidi A."/>
            <person name="Hiss M."/>
            <person name="Muchero W."/>
            <person name="Kamisugi Y."/>
            <person name="Saleh O."/>
            <person name="Blanc G."/>
            <person name="Decker E.L."/>
            <person name="van Gessel N."/>
            <person name="Grimwood J."/>
            <person name="Hayes R.D."/>
            <person name="Graham S.W."/>
            <person name="Gunter L.E."/>
            <person name="McDaniel S.F."/>
            <person name="Hoernstein S.N.W."/>
            <person name="Larsson A."/>
            <person name="Li F.W."/>
            <person name="Perroud P.F."/>
            <person name="Phillips J."/>
            <person name="Ranjan P."/>
            <person name="Rokshar D.S."/>
            <person name="Rothfels C.J."/>
            <person name="Schneider L."/>
            <person name="Shu S."/>
            <person name="Stevenson D.W."/>
            <person name="Thummler F."/>
            <person name="Tillich M."/>
            <person name="Villarreal Aguilar J.C."/>
            <person name="Widiez T."/>
            <person name="Wong G.K."/>
            <person name="Wymore A."/>
            <person name="Zhang Y."/>
            <person name="Zimmer A.D."/>
            <person name="Quatrano R.S."/>
            <person name="Mayer K.F.X."/>
            <person name="Goodstein D."/>
            <person name="Casacuberta J.M."/>
            <person name="Vandepoele K."/>
            <person name="Reski R."/>
            <person name="Cuming A.C."/>
            <person name="Tuskan G.A."/>
            <person name="Maumus F."/>
            <person name="Salse J."/>
            <person name="Schmutz J."/>
            <person name="Rensing S.A."/>
        </authorList>
    </citation>
    <scope>NUCLEOTIDE SEQUENCE [LARGE SCALE GENOMIC DNA]</scope>
    <source>
        <strain evidence="3 4">cv. Gransden 2004</strain>
    </source>
</reference>
<dbReference type="Proteomes" id="UP000006727">
    <property type="component" value="Chromosome 11"/>
</dbReference>
<evidence type="ECO:0000256" key="1">
    <source>
        <dbReference type="SAM" id="MobiDB-lite"/>
    </source>
</evidence>
<dbReference type="EnsemblPlants" id="Pp3c11_6140V3.1">
    <property type="protein sequence ID" value="Pp3c11_6140V3.1"/>
    <property type="gene ID" value="Pp3c11_6140"/>
</dbReference>
<dbReference type="PaxDb" id="3218-PP1S364_29V6.1"/>
<evidence type="ECO:0000313" key="4">
    <source>
        <dbReference type="Proteomes" id="UP000006727"/>
    </source>
</evidence>
<feature type="compositionally biased region" description="Polar residues" evidence="1">
    <location>
        <begin position="55"/>
        <end position="82"/>
    </location>
</feature>
<dbReference type="OrthoDB" id="618331at2759"/>
<dbReference type="Gramene" id="Pp3c11_6140V3.1">
    <property type="protein sequence ID" value="Pp3c11_6140V3.1"/>
    <property type="gene ID" value="Pp3c11_6140"/>
</dbReference>
<reference evidence="2 4" key="1">
    <citation type="journal article" date="2008" name="Science">
        <title>The Physcomitrella genome reveals evolutionary insights into the conquest of land by plants.</title>
        <authorList>
            <person name="Rensing S."/>
            <person name="Lang D."/>
            <person name="Zimmer A."/>
            <person name="Terry A."/>
            <person name="Salamov A."/>
            <person name="Shapiro H."/>
            <person name="Nishiyama T."/>
            <person name="Perroud P.-F."/>
            <person name="Lindquist E."/>
            <person name="Kamisugi Y."/>
            <person name="Tanahashi T."/>
            <person name="Sakakibara K."/>
            <person name="Fujita T."/>
            <person name="Oishi K."/>
            <person name="Shin-I T."/>
            <person name="Kuroki Y."/>
            <person name="Toyoda A."/>
            <person name="Suzuki Y."/>
            <person name="Hashimoto A."/>
            <person name="Yamaguchi K."/>
            <person name="Sugano A."/>
            <person name="Kohara Y."/>
            <person name="Fujiyama A."/>
            <person name="Anterola A."/>
            <person name="Aoki S."/>
            <person name="Ashton N."/>
            <person name="Barbazuk W.B."/>
            <person name="Barker E."/>
            <person name="Bennetzen J."/>
            <person name="Bezanilla M."/>
            <person name="Blankenship R."/>
            <person name="Cho S.H."/>
            <person name="Dutcher S."/>
            <person name="Estelle M."/>
            <person name="Fawcett J.A."/>
            <person name="Gundlach H."/>
            <person name="Hanada K."/>
            <person name="Heyl A."/>
            <person name="Hicks K.A."/>
            <person name="Hugh J."/>
            <person name="Lohr M."/>
            <person name="Mayer K."/>
            <person name="Melkozernov A."/>
            <person name="Murata T."/>
            <person name="Nelson D."/>
            <person name="Pils B."/>
            <person name="Prigge M."/>
            <person name="Reiss B."/>
            <person name="Renner T."/>
            <person name="Rombauts S."/>
            <person name="Rushton P."/>
            <person name="Sanderfoot A."/>
            <person name="Schween G."/>
            <person name="Shiu S.-H."/>
            <person name="Stueber K."/>
            <person name="Theodoulou F.L."/>
            <person name="Tu H."/>
            <person name="Van de Peer Y."/>
            <person name="Verrier P.J."/>
            <person name="Waters E."/>
            <person name="Wood A."/>
            <person name="Yang L."/>
            <person name="Cove D."/>
            <person name="Cuming A."/>
            <person name="Hasebe M."/>
            <person name="Lucas S."/>
            <person name="Mishler D.B."/>
            <person name="Reski R."/>
            <person name="Grigoriev I."/>
            <person name="Quatrano R.S."/>
            <person name="Boore J.L."/>
        </authorList>
    </citation>
    <scope>NUCLEOTIDE SEQUENCE [LARGE SCALE GENOMIC DNA]</scope>
    <source>
        <strain evidence="3 4">cv. Gransden 2004</strain>
    </source>
</reference>
<name>A0A2K1JTQ4_PHYPA</name>
<dbReference type="PANTHER" id="PTHR33334:SF5">
    <property type="entry name" value="PROTEIN LNK2"/>
    <property type="match status" value="1"/>
</dbReference>
<dbReference type="GO" id="GO:0006355">
    <property type="term" value="P:regulation of DNA-templated transcription"/>
    <property type="evidence" value="ECO:0007669"/>
    <property type="project" value="InterPro"/>
</dbReference>
<feature type="region of interest" description="Disordered" evidence="1">
    <location>
        <begin position="26"/>
        <end position="82"/>
    </location>
</feature>
<proteinExistence type="predicted"/>
<evidence type="ECO:0000313" key="3">
    <source>
        <dbReference type="EnsemblPlants" id="Pp3c11_6140V3.1"/>
    </source>
</evidence>
<sequence length="265" mass="26843">MLKSLQVETKLCIRDALYRLARSAMRRKGPGGWDGEGECESGLVSESGDGASDGVESSGNSDPCSSSRVSRMSMNTDETETNPMDRTVAHLLFHEGAQEEQAGGMGFGGAECSMADAQNSGAPLQGGSAGAGRWGTDAADGHGAMSAGAMQGVEMGGAASICVPMGMVTGGSPMARLEGESGMRGSAMVSGGGGGASIGVEGTGMSNSEVSYPMGTHCGNGGGAGEERTQKTIGGCGNGLCKKRLEHALGFREFGQFFSERWDNG</sequence>
<protein>
    <submittedName>
        <fullName evidence="2 3">Uncharacterized protein</fullName>
    </submittedName>
</protein>
<dbReference type="PANTHER" id="PTHR33334">
    <property type="entry name" value="PROTEIN LNK1"/>
    <property type="match status" value="1"/>
</dbReference>
<dbReference type="AlphaFoldDB" id="A0A2K1JTQ4"/>
<gene>
    <name evidence="3" type="primary">LOC112288195</name>
    <name evidence="2" type="ORF">PHYPA_014656</name>
</gene>
<dbReference type="InterPro" id="IPR039928">
    <property type="entry name" value="LNK"/>
</dbReference>
<dbReference type="GO" id="GO:0007623">
    <property type="term" value="P:circadian rhythm"/>
    <property type="evidence" value="ECO:0007669"/>
    <property type="project" value="InterPro"/>
</dbReference>
<dbReference type="EMBL" id="ABEU02000011">
    <property type="protein sequence ID" value="PNR44886.1"/>
    <property type="molecule type" value="Genomic_DNA"/>
</dbReference>
<accession>A0A2K1JTQ4</accession>